<keyword evidence="2" id="KW-0677">Repeat</keyword>
<dbReference type="RefSeq" id="WP_265162982.1">
    <property type="nucleotide sequence ID" value="NZ_CP069620.1"/>
</dbReference>
<dbReference type="InterPro" id="IPR018357">
    <property type="entry name" value="Hexapep_transf_CS"/>
</dbReference>
<dbReference type="PANTHER" id="PTHR23416:SF78">
    <property type="entry name" value="LIPOPOLYSACCHARIDE BIOSYNTHESIS O-ACETYL TRANSFERASE WBBJ-RELATED"/>
    <property type="match status" value="1"/>
</dbReference>
<dbReference type="Pfam" id="PF00132">
    <property type="entry name" value="Hexapep"/>
    <property type="match status" value="1"/>
</dbReference>
<dbReference type="PANTHER" id="PTHR23416">
    <property type="entry name" value="SIALIC ACID SYNTHASE-RELATED"/>
    <property type="match status" value="1"/>
</dbReference>
<organism evidence="4 5">
    <name type="scientific">Salinimicrobium tongyeongense</name>
    <dbReference type="NCBI Taxonomy" id="2809707"/>
    <lineage>
        <taxon>Bacteria</taxon>
        <taxon>Pseudomonadati</taxon>
        <taxon>Bacteroidota</taxon>
        <taxon>Flavobacteriia</taxon>
        <taxon>Flavobacteriales</taxon>
        <taxon>Flavobacteriaceae</taxon>
        <taxon>Salinimicrobium</taxon>
    </lineage>
</organism>
<dbReference type="GO" id="GO:0016746">
    <property type="term" value="F:acyltransferase activity"/>
    <property type="evidence" value="ECO:0007669"/>
    <property type="project" value="UniProtKB-KW"/>
</dbReference>
<accession>A0ABY6NP25</accession>
<dbReference type="PROSITE" id="PS00101">
    <property type="entry name" value="HEXAPEP_TRANSFERASES"/>
    <property type="match status" value="1"/>
</dbReference>
<keyword evidence="5" id="KW-1185">Reference proteome</keyword>
<dbReference type="InterPro" id="IPR051159">
    <property type="entry name" value="Hexapeptide_acetyltransf"/>
</dbReference>
<dbReference type="Proteomes" id="UP001163981">
    <property type="component" value="Chromosome"/>
</dbReference>
<evidence type="ECO:0000256" key="2">
    <source>
        <dbReference type="ARBA" id="ARBA00022737"/>
    </source>
</evidence>
<evidence type="ECO:0000256" key="3">
    <source>
        <dbReference type="ARBA" id="ARBA00023315"/>
    </source>
</evidence>
<proteinExistence type="predicted"/>
<evidence type="ECO:0000256" key="1">
    <source>
        <dbReference type="ARBA" id="ARBA00022679"/>
    </source>
</evidence>
<reference evidence="4" key="1">
    <citation type="submission" date="2021-02" db="EMBL/GenBank/DDBJ databases">
        <title>Salinimicrobium sp. nov. isolated from seawater in Tongyeong, Republic of Korea.</title>
        <authorList>
            <person name="Lee S.-J."/>
        </authorList>
    </citation>
    <scope>NUCLEOTIDE SEQUENCE</scope>
    <source>
        <strain evidence="4">HN-2-9-2</strain>
    </source>
</reference>
<dbReference type="CDD" id="cd04647">
    <property type="entry name" value="LbH_MAT_like"/>
    <property type="match status" value="1"/>
</dbReference>
<keyword evidence="1" id="KW-0808">Transferase</keyword>
<evidence type="ECO:0000313" key="5">
    <source>
        <dbReference type="Proteomes" id="UP001163981"/>
    </source>
</evidence>
<keyword evidence="3 4" id="KW-0012">Acyltransferase</keyword>
<gene>
    <name evidence="4" type="ORF">JRG66_11805</name>
</gene>
<dbReference type="Gene3D" id="2.160.10.10">
    <property type="entry name" value="Hexapeptide repeat proteins"/>
    <property type="match status" value="1"/>
</dbReference>
<dbReference type="InterPro" id="IPR001451">
    <property type="entry name" value="Hexapep"/>
</dbReference>
<evidence type="ECO:0000313" key="4">
    <source>
        <dbReference type="EMBL" id="UZH54650.1"/>
    </source>
</evidence>
<dbReference type="SUPFAM" id="SSF51161">
    <property type="entry name" value="Trimeric LpxA-like enzymes"/>
    <property type="match status" value="1"/>
</dbReference>
<dbReference type="InterPro" id="IPR011004">
    <property type="entry name" value="Trimer_LpxA-like_sf"/>
</dbReference>
<protein>
    <submittedName>
        <fullName evidence="4">Acyltransferase</fullName>
    </submittedName>
</protein>
<name>A0ABY6NP25_9FLAO</name>
<sequence length="163" mass="17616">MKVLIRFCFRGIRSLTRKITKYLVILQIQNVGENFICDQNVIIYNGQNISIGNNVTLNRGVILQACDTAKVDLGNNVIISYGTKILTGNLSQTFLNNVTQRTHNSSSVSIGNNVWIGANVIILPGVSIANNSIIAAGTVVTKSIDTENGIFAGVPAKKIKDII</sequence>
<dbReference type="EMBL" id="CP069620">
    <property type="protein sequence ID" value="UZH54650.1"/>
    <property type="molecule type" value="Genomic_DNA"/>
</dbReference>